<dbReference type="PATRIC" id="fig|467210.3.peg.1992"/>
<dbReference type="InterPro" id="IPR038692">
    <property type="entry name" value="Cthe_2751_sf"/>
</dbReference>
<reference evidence="3" key="1">
    <citation type="submission" date="2016-01" db="EMBL/GenBank/DDBJ databases">
        <authorList>
            <person name="Mitreva M."/>
            <person name="Pepin K.H."/>
            <person name="Mihindukulasuriya K.A."/>
            <person name="Fulton R."/>
            <person name="Fronick C."/>
            <person name="O'Laughlin M."/>
            <person name="Miner T."/>
            <person name="Herter B."/>
            <person name="Rosa B.A."/>
            <person name="Cordes M."/>
            <person name="Tomlinson C."/>
            <person name="Wollam A."/>
            <person name="Palsikar V.B."/>
            <person name="Mardis E.R."/>
            <person name="Wilson R.K."/>
        </authorList>
    </citation>
    <scope>NUCLEOTIDE SEQUENCE [LARGE SCALE GENOMIC DNA]</scope>
    <source>
        <strain evidence="3">DNF00896</strain>
    </source>
</reference>
<organism evidence="2 3">
    <name type="scientific">Lachnoanaerobaculum saburreum</name>
    <dbReference type="NCBI Taxonomy" id="467210"/>
    <lineage>
        <taxon>Bacteria</taxon>
        <taxon>Bacillati</taxon>
        <taxon>Bacillota</taxon>
        <taxon>Clostridia</taxon>
        <taxon>Lachnospirales</taxon>
        <taxon>Lachnospiraceae</taxon>
        <taxon>Lachnoanaerobaculum</taxon>
    </lineage>
</organism>
<name>A0A133ZK27_9FIRM</name>
<keyword evidence="3" id="KW-1185">Reference proteome</keyword>
<dbReference type="Pfam" id="PF16804">
    <property type="entry name" value="DUF5071"/>
    <property type="match status" value="1"/>
</dbReference>
<dbReference type="STRING" id="467210.HMPREF1866_02014"/>
<dbReference type="Gene3D" id="1.25.40.750">
    <property type="entry name" value="Domain of unknown function DUF5071"/>
    <property type="match status" value="1"/>
</dbReference>
<dbReference type="EMBL" id="LSDA01000108">
    <property type="protein sequence ID" value="KXB55792.1"/>
    <property type="molecule type" value="Genomic_DNA"/>
</dbReference>
<evidence type="ECO:0000313" key="3">
    <source>
        <dbReference type="Proteomes" id="UP000070394"/>
    </source>
</evidence>
<accession>A0A133ZK27</accession>
<dbReference type="Proteomes" id="UP000070394">
    <property type="component" value="Unassembled WGS sequence"/>
</dbReference>
<sequence length="191" mass="22951">MEAINATVVLTAVIDKPNHVSVRPVNPLEMMEDHVMSKLIDNLIKKYEYNIYINENISGEKLDKLALLLEKEENNTETYFNPLRYKSKFSWFNILYIIERMSYTRKLEYIPFLIEFLQDVNWPVFRYTISSLMSYKKTDLVPFVEQALWTAYRDDDEMWIAGIARLMEKDNIKQQDFKNPETYDLLKYRDF</sequence>
<dbReference type="AlphaFoldDB" id="A0A133ZK27"/>
<proteinExistence type="predicted"/>
<evidence type="ECO:0000259" key="1">
    <source>
        <dbReference type="Pfam" id="PF16804"/>
    </source>
</evidence>
<gene>
    <name evidence="2" type="ORF">HMPREF1866_02014</name>
</gene>
<feature type="domain" description="DUF5071" evidence="1">
    <location>
        <begin position="98"/>
        <end position="176"/>
    </location>
</feature>
<dbReference type="InterPro" id="IPR031837">
    <property type="entry name" value="DUF5071"/>
</dbReference>
<comment type="caution">
    <text evidence="2">The sequence shown here is derived from an EMBL/GenBank/DDBJ whole genome shotgun (WGS) entry which is preliminary data.</text>
</comment>
<evidence type="ECO:0000313" key="2">
    <source>
        <dbReference type="EMBL" id="KXB55792.1"/>
    </source>
</evidence>
<protein>
    <recommendedName>
        <fullName evidence="1">DUF5071 domain-containing protein</fullName>
    </recommendedName>
</protein>